<accession>A0A8K0TC08</accession>
<gene>
    <name evidence="4" type="ORF">B0T11DRAFT_229502</name>
</gene>
<feature type="region of interest" description="Disordered" evidence="1">
    <location>
        <begin position="1"/>
        <end position="57"/>
    </location>
</feature>
<evidence type="ECO:0000313" key="5">
    <source>
        <dbReference type="Proteomes" id="UP000813385"/>
    </source>
</evidence>
<dbReference type="InterPro" id="IPR056722">
    <property type="entry name" value="DUF7820"/>
</dbReference>
<feature type="region of interest" description="Disordered" evidence="1">
    <location>
        <begin position="430"/>
        <end position="459"/>
    </location>
</feature>
<feature type="compositionally biased region" description="Polar residues" evidence="1">
    <location>
        <begin position="1"/>
        <end position="20"/>
    </location>
</feature>
<proteinExistence type="predicted"/>
<evidence type="ECO:0000313" key="4">
    <source>
        <dbReference type="EMBL" id="KAH7359140.1"/>
    </source>
</evidence>
<feature type="compositionally biased region" description="Polar residues" evidence="1">
    <location>
        <begin position="30"/>
        <end position="41"/>
    </location>
</feature>
<dbReference type="AlphaFoldDB" id="A0A8K0TC08"/>
<comment type="caution">
    <text evidence="4">The sequence shown here is derived from an EMBL/GenBank/DDBJ whole genome shotgun (WGS) entry which is preliminary data.</text>
</comment>
<dbReference type="PANTHER" id="PTHR42078:SF1">
    <property type="entry name" value="GLUCAN 1, 4-ALPHA-GLUCOSIDASE"/>
    <property type="match status" value="1"/>
</dbReference>
<feature type="compositionally biased region" description="Basic and acidic residues" evidence="1">
    <location>
        <begin position="216"/>
        <end position="225"/>
    </location>
</feature>
<dbReference type="OrthoDB" id="5384459at2759"/>
<feature type="transmembrane region" description="Helical" evidence="2">
    <location>
        <begin position="186"/>
        <end position="213"/>
    </location>
</feature>
<keyword evidence="5" id="KW-1185">Reference proteome</keyword>
<feature type="region of interest" description="Disordered" evidence="1">
    <location>
        <begin position="105"/>
        <end position="148"/>
    </location>
</feature>
<reference evidence="4" key="1">
    <citation type="journal article" date="2021" name="Nat. Commun.">
        <title>Genetic determinants of endophytism in the Arabidopsis root mycobiome.</title>
        <authorList>
            <person name="Mesny F."/>
            <person name="Miyauchi S."/>
            <person name="Thiergart T."/>
            <person name="Pickel B."/>
            <person name="Atanasova L."/>
            <person name="Karlsson M."/>
            <person name="Huettel B."/>
            <person name="Barry K.W."/>
            <person name="Haridas S."/>
            <person name="Chen C."/>
            <person name="Bauer D."/>
            <person name="Andreopoulos W."/>
            <person name="Pangilinan J."/>
            <person name="LaButti K."/>
            <person name="Riley R."/>
            <person name="Lipzen A."/>
            <person name="Clum A."/>
            <person name="Drula E."/>
            <person name="Henrissat B."/>
            <person name="Kohler A."/>
            <person name="Grigoriev I.V."/>
            <person name="Martin F.M."/>
            <person name="Hacquard S."/>
        </authorList>
    </citation>
    <scope>NUCLEOTIDE SEQUENCE</scope>
    <source>
        <strain evidence="4">MPI-CAGE-AT-0016</strain>
    </source>
</reference>
<dbReference type="PANTHER" id="PTHR42078">
    <property type="entry name" value="GLUCAN 1, 4-ALPHA-GLUCOSIDASE"/>
    <property type="match status" value="1"/>
</dbReference>
<feature type="compositionally biased region" description="Low complexity" evidence="1">
    <location>
        <begin position="437"/>
        <end position="453"/>
    </location>
</feature>
<feature type="region of interest" description="Disordered" evidence="1">
    <location>
        <begin position="216"/>
        <end position="245"/>
    </location>
</feature>
<name>A0A8K0TC08_9PEZI</name>
<evidence type="ECO:0000256" key="2">
    <source>
        <dbReference type="SAM" id="Phobius"/>
    </source>
</evidence>
<evidence type="ECO:0000256" key="1">
    <source>
        <dbReference type="SAM" id="MobiDB-lite"/>
    </source>
</evidence>
<keyword evidence="2" id="KW-0472">Membrane</keyword>
<dbReference type="EMBL" id="JAGPXD010000004">
    <property type="protein sequence ID" value="KAH7359140.1"/>
    <property type="molecule type" value="Genomic_DNA"/>
</dbReference>
<dbReference type="Pfam" id="PF25130">
    <property type="entry name" value="DUF7820"/>
    <property type="match status" value="1"/>
</dbReference>
<organism evidence="4 5">
    <name type="scientific">Plectosphaerella cucumerina</name>
    <dbReference type="NCBI Taxonomy" id="40658"/>
    <lineage>
        <taxon>Eukaryota</taxon>
        <taxon>Fungi</taxon>
        <taxon>Dikarya</taxon>
        <taxon>Ascomycota</taxon>
        <taxon>Pezizomycotina</taxon>
        <taxon>Sordariomycetes</taxon>
        <taxon>Hypocreomycetidae</taxon>
        <taxon>Glomerellales</taxon>
        <taxon>Plectosphaerellaceae</taxon>
        <taxon>Plectosphaerella</taxon>
    </lineage>
</organism>
<keyword evidence="2" id="KW-1133">Transmembrane helix</keyword>
<dbReference type="Proteomes" id="UP000813385">
    <property type="component" value="Unassembled WGS sequence"/>
</dbReference>
<protein>
    <recommendedName>
        <fullName evidence="3">DUF7820 domain-containing protein</fullName>
    </recommendedName>
</protein>
<evidence type="ECO:0000259" key="3">
    <source>
        <dbReference type="Pfam" id="PF25130"/>
    </source>
</evidence>
<keyword evidence="2" id="KW-0812">Transmembrane</keyword>
<feature type="domain" description="DUF7820" evidence="3">
    <location>
        <begin position="234"/>
        <end position="576"/>
    </location>
</feature>
<sequence length="577" mass="62499">MSVATSTTAPVSERSYQGPQRPTHPYGLYTQATETSDSSEVTVGFGRPDNYQRRIGPDGEDAADLIGPLGHTEELPPYTRYPDVAYIAKTTEVAAHVADPIDGPSTLRTTPAIPGAGGIGLATRNPEYESRDDLPLPPAQSRLSTRSVTSEVVSQHEINTAAEAYNEKQQRARWQTRAKKRMWGIVPYWAVCLVAVALLIMGIVLGAVIGTLLAKGDGKKNKPDEDPFPATGGTTTTTSDVIPLATPPPGLPPLVEGTFSLPPLIESQAPTTCFNDTSQAQAWTCNVPFEIYSMTLASLQDASPVADYVLQLFLSNNSSPSDLYTWGTQPPIIEDPIQMRLVKDTAELELGPAWFGHFVYNKTVIIAEDRFPNVGSSNKRRGFVLDDPTSGFRRAGVIGAQVGDRPWICEWPGTMLEIFIYPYQTNSLSRNRGSTGGSSTTPSAATSSAVSPPDNQAFSETVSVAPPVATSRPPRIAAPPYPNIIKIEESRLSDDDSRAAVCQQVEICEDGISSKPVYDANGQPIKVNIIENQRLVAYRFEEPSALPIDGTAAAVLPRQEDGKYTHLSECGCMWWFR</sequence>